<protein>
    <submittedName>
        <fullName evidence="8">Peptidase S10</fullName>
    </submittedName>
</protein>
<dbReference type="PANTHER" id="PTHR11802:SF3">
    <property type="entry name" value="RETINOID-INDUCIBLE SERINE CARBOXYPEPTIDASE"/>
    <property type="match status" value="1"/>
</dbReference>
<evidence type="ECO:0000256" key="4">
    <source>
        <dbReference type="ARBA" id="ARBA00022801"/>
    </source>
</evidence>
<dbReference type="AlphaFoldDB" id="A0AAU7XFG8"/>
<dbReference type="SUPFAM" id="SSF53474">
    <property type="entry name" value="alpha/beta-Hydrolases"/>
    <property type="match status" value="1"/>
</dbReference>
<dbReference type="InterPro" id="IPR001563">
    <property type="entry name" value="Peptidase_S10"/>
</dbReference>
<keyword evidence="2" id="KW-0645">Protease</keyword>
<evidence type="ECO:0000256" key="6">
    <source>
        <dbReference type="SAM" id="MobiDB-lite"/>
    </source>
</evidence>
<gene>
    <name evidence="8" type="ORF">ABS361_08925</name>
</gene>
<keyword evidence="4" id="KW-0378">Hydrolase</keyword>
<evidence type="ECO:0000256" key="5">
    <source>
        <dbReference type="ARBA" id="ARBA00023180"/>
    </source>
</evidence>
<dbReference type="GO" id="GO:0004185">
    <property type="term" value="F:serine-type carboxypeptidase activity"/>
    <property type="evidence" value="ECO:0007669"/>
    <property type="project" value="InterPro"/>
</dbReference>
<dbReference type="PANTHER" id="PTHR11802">
    <property type="entry name" value="SERINE PROTEASE FAMILY S10 SERINE CARBOXYPEPTIDASE"/>
    <property type="match status" value="1"/>
</dbReference>
<dbReference type="Pfam" id="PF00450">
    <property type="entry name" value="Peptidase_S10"/>
    <property type="match status" value="1"/>
</dbReference>
<feature type="chain" id="PRO_5043661208" evidence="7">
    <location>
        <begin position="27"/>
        <end position="559"/>
    </location>
</feature>
<organism evidence="8">
    <name type="scientific">Methyloraptor flagellatus</name>
    <dbReference type="NCBI Taxonomy" id="3162530"/>
    <lineage>
        <taxon>Bacteria</taxon>
        <taxon>Pseudomonadati</taxon>
        <taxon>Pseudomonadota</taxon>
        <taxon>Alphaproteobacteria</taxon>
        <taxon>Hyphomicrobiales</taxon>
        <taxon>Ancalomicrobiaceae</taxon>
        <taxon>Methyloraptor</taxon>
    </lineage>
</organism>
<evidence type="ECO:0000256" key="3">
    <source>
        <dbReference type="ARBA" id="ARBA00022729"/>
    </source>
</evidence>
<keyword evidence="1" id="KW-0121">Carboxypeptidase</keyword>
<dbReference type="PROSITE" id="PS00131">
    <property type="entry name" value="CARBOXYPEPT_SER_SER"/>
    <property type="match status" value="1"/>
</dbReference>
<name>A0AAU7XFG8_9HYPH</name>
<feature type="region of interest" description="Disordered" evidence="6">
    <location>
        <begin position="27"/>
        <end position="117"/>
    </location>
</feature>
<feature type="compositionally biased region" description="Basic and acidic residues" evidence="6">
    <location>
        <begin position="38"/>
        <end position="50"/>
    </location>
</feature>
<sequence>MTISRKPGAVAALALALIAGAPASFAEDVAPAASETRTAPEARPAQRDQRTGQPSAPRDAGRQGGERGNAQEARDQGDRDGPDRPNERRRDTSQGSTSAADHRRLPPDSTTRQTLALPGRTLAFTATAGSIRLFDDKNEPEADIAYTAYIRDGEDPRSRPVTFVFNGGPGASSAWLQLGNAGPWRLPMAGEALSPSAPPEVQPNAETWLDFTDLVFIDPVGTGYSRFAGSGEDLRKRYFSVEGDARSIARVIRRWVERSNRLLSPKYVMGESYGGIRGPKVVHDLQTREGIGVRGLILVSPVMDFRLSGSPVLRHVANLPTMTAVAREAKGPVTRADLADVEAYAQSDFLMDLVKGEADQAATDRLADKVSGFTGLDRTLVARLGARVDAIEFRRALDRADGRVAGRYDASVSMLDPFPDSSFFRFGDASSDPLIAPMTSAAVDLTTRRLGWRPEGNYALLSEQVNRAWDWGRGTNPVESVQQIRQILALDPKLKLIVAHGIFDLATPYFGSKIELDQLPPTLTRPDRVKLVVYPGGHMFYSRDDSRKALRAEAEALMR</sequence>
<dbReference type="InterPro" id="IPR029058">
    <property type="entry name" value="AB_hydrolase_fold"/>
</dbReference>
<dbReference type="Gene3D" id="3.40.50.1820">
    <property type="entry name" value="alpha/beta hydrolase"/>
    <property type="match status" value="1"/>
</dbReference>
<accession>A0AAU7XFG8</accession>
<dbReference type="RefSeq" id="WP_407051416.1">
    <property type="nucleotide sequence ID" value="NZ_CP158568.1"/>
</dbReference>
<evidence type="ECO:0000313" key="8">
    <source>
        <dbReference type="EMBL" id="XBY46321.1"/>
    </source>
</evidence>
<dbReference type="KEGG" id="mflg:ABS361_08925"/>
<dbReference type="EMBL" id="CP158568">
    <property type="protein sequence ID" value="XBY46321.1"/>
    <property type="molecule type" value="Genomic_DNA"/>
</dbReference>
<feature type="compositionally biased region" description="Basic and acidic residues" evidence="6">
    <location>
        <begin position="72"/>
        <end position="92"/>
    </location>
</feature>
<dbReference type="GO" id="GO:0006508">
    <property type="term" value="P:proteolysis"/>
    <property type="evidence" value="ECO:0007669"/>
    <property type="project" value="UniProtKB-KW"/>
</dbReference>
<feature type="signal peptide" evidence="7">
    <location>
        <begin position="1"/>
        <end position="26"/>
    </location>
</feature>
<dbReference type="InterPro" id="IPR018202">
    <property type="entry name" value="Ser_caboxypep_ser_AS"/>
</dbReference>
<proteinExistence type="predicted"/>
<evidence type="ECO:0000256" key="7">
    <source>
        <dbReference type="SAM" id="SignalP"/>
    </source>
</evidence>
<evidence type="ECO:0000256" key="2">
    <source>
        <dbReference type="ARBA" id="ARBA00022670"/>
    </source>
</evidence>
<evidence type="ECO:0000256" key="1">
    <source>
        <dbReference type="ARBA" id="ARBA00022645"/>
    </source>
</evidence>
<keyword evidence="5" id="KW-0325">Glycoprotein</keyword>
<reference evidence="8" key="1">
    <citation type="submission" date="2024-06" db="EMBL/GenBank/DDBJ databases">
        <title>Methylostella associata gen. nov., sp. nov., a novel Ancalomicrobiaceae-affiliated facultatively methylotrophic bacteria that feed on methanotrophs of the genus Methylococcus.</title>
        <authorList>
            <person name="Saltykova V."/>
            <person name="Danilova O.V."/>
            <person name="Oshkin I.Y."/>
            <person name="Belova S.E."/>
            <person name="Pimenov N.V."/>
            <person name="Dedysh S.N."/>
        </authorList>
    </citation>
    <scope>NUCLEOTIDE SEQUENCE</scope>
    <source>
        <strain evidence="8">S20</strain>
    </source>
</reference>
<keyword evidence="3 7" id="KW-0732">Signal</keyword>